<accession>A0AA35S7B1</accession>
<evidence type="ECO:0000313" key="2">
    <source>
        <dbReference type="EMBL" id="CAI8023842.1"/>
    </source>
</evidence>
<proteinExistence type="predicted"/>
<keyword evidence="1" id="KW-1133">Transmembrane helix</keyword>
<dbReference type="Proteomes" id="UP001174909">
    <property type="component" value="Unassembled WGS sequence"/>
</dbReference>
<dbReference type="AlphaFoldDB" id="A0AA35S7B1"/>
<sequence>MTSIDTLYVSWNTGSISGIVNIAIKLRTASEIENAAVVDGSSTDIRFRYDNCLFHGNVTIIVEVFDNCQRNFASEPYYISLTTTDELPSSTFVGAINNYSSLSTSRISTHQPSAVIYTSSPTLTSTPSSDTSQKIVVGGVLSNVLILIFTFTVVTWCYAC</sequence>
<comment type="caution">
    <text evidence="2">The sequence shown here is derived from an EMBL/GenBank/DDBJ whole genome shotgun (WGS) entry which is preliminary data.</text>
</comment>
<keyword evidence="1" id="KW-0812">Transmembrane</keyword>
<organism evidence="2 3">
    <name type="scientific">Geodia barretti</name>
    <name type="common">Barrett's horny sponge</name>
    <dbReference type="NCBI Taxonomy" id="519541"/>
    <lineage>
        <taxon>Eukaryota</taxon>
        <taxon>Metazoa</taxon>
        <taxon>Porifera</taxon>
        <taxon>Demospongiae</taxon>
        <taxon>Heteroscleromorpha</taxon>
        <taxon>Tetractinellida</taxon>
        <taxon>Astrophorina</taxon>
        <taxon>Geodiidae</taxon>
        <taxon>Geodia</taxon>
    </lineage>
</organism>
<keyword evidence="1" id="KW-0472">Membrane</keyword>
<name>A0AA35S7B1_GEOBA</name>
<evidence type="ECO:0000313" key="3">
    <source>
        <dbReference type="Proteomes" id="UP001174909"/>
    </source>
</evidence>
<feature type="transmembrane region" description="Helical" evidence="1">
    <location>
        <begin position="135"/>
        <end position="159"/>
    </location>
</feature>
<gene>
    <name evidence="2" type="ORF">GBAR_LOCUS13915</name>
</gene>
<protein>
    <submittedName>
        <fullName evidence="2">Uncharacterized protein</fullName>
    </submittedName>
</protein>
<dbReference type="EMBL" id="CASHTH010002036">
    <property type="protein sequence ID" value="CAI8023842.1"/>
    <property type="molecule type" value="Genomic_DNA"/>
</dbReference>
<keyword evidence="3" id="KW-1185">Reference proteome</keyword>
<reference evidence="2" key="1">
    <citation type="submission" date="2023-03" db="EMBL/GenBank/DDBJ databases">
        <authorList>
            <person name="Steffen K."/>
            <person name="Cardenas P."/>
        </authorList>
    </citation>
    <scope>NUCLEOTIDE SEQUENCE</scope>
</reference>
<evidence type="ECO:0000256" key="1">
    <source>
        <dbReference type="SAM" id="Phobius"/>
    </source>
</evidence>